<feature type="transmembrane region" description="Helical" evidence="5">
    <location>
        <begin position="164"/>
        <end position="184"/>
    </location>
</feature>
<organism evidence="7 8">
    <name type="scientific">Thermogymnomonas acidicola</name>
    <dbReference type="NCBI Taxonomy" id="399579"/>
    <lineage>
        <taxon>Archaea</taxon>
        <taxon>Methanobacteriati</taxon>
        <taxon>Thermoplasmatota</taxon>
        <taxon>Thermoplasmata</taxon>
        <taxon>Thermoplasmatales</taxon>
        <taxon>Thermogymnomonas</taxon>
    </lineage>
</organism>
<dbReference type="PIRSF" id="PIRSF006060">
    <property type="entry name" value="AA_transporter"/>
    <property type="match status" value="1"/>
</dbReference>
<evidence type="ECO:0000256" key="5">
    <source>
        <dbReference type="SAM" id="Phobius"/>
    </source>
</evidence>
<dbReference type="Gene3D" id="1.20.1740.10">
    <property type="entry name" value="Amino acid/polyamine transporter I"/>
    <property type="match status" value="1"/>
</dbReference>
<accession>A0AA37BRV7</accession>
<feature type="transmembrane region" description="Helical" evidence="5">
    <location>
        <begin position="204"/>
        <end position="221"/>
    </location>
</feature>
<feature type="transmembrane region" description="Helical" evidence="5">
    <location>
        <begin position="403"/>
        <end position="422"/>
    </location>
</feature>
<evidence type="ECO:0000256" key="3">
    <source>
        <dbReference type="ARBA" id="ARBA00022989"/>
    </source>
</evidence>
<protein>
    <submittedName>
        <fullName evidence="7">Amino acid transporter</fullName>
    </submittedName>
</protein>
<feature type="transmembrane region" description="Helical" evidence="5">
    <location>
        <begin position="428"/>
        <end position="450"/>
    </location>
</feature>
<feature type="transmembrane region" description="Helical" evidence="5">
    <location>
        <begin position="287"/>
        <end position="304"/>
    </location>
</feature>
<dbReference type="GO" id="GO:0016020">
    <property type="term" value="C:membrane"/>
    <property type="evidence" value="ECO:0007669"/>
    <property type="project" value="UniProtKB-SubCell"/>
</dbReference>
<dbReference type="GO" id="GO:0055085">
    <property type="term" value="P:transmembrane transport"/>
    <property type="evidence" value="ECO:0007669"/>
    <property type="project" value="InterPro"/>
</dbReference>
<feature type="transmembrane region" description="Helical" evidence="5">
    <location>
        <begin position="137"/>
        <end position="157"/>
    </location>
</feature>
<dbReference type="InterPro" id="IPR050367">
    <property type="entry name" value="APC_superfamily"/>
</dbReference>
<keyword evidence="4 5" id="KW-0472">Membrane</keyword>
<dbReference type="InterPro" id="IPR004841">
    <property type="entry name" value="AA-permease/SLC12A_dom"/>
</dbReference>
<evidence type="ECO:0000259" key="6">
    <source>
        <dbReference type="Pfam" id="PF00324"/>
    </source>
</evidence>
<feature type="domain" description="Amino acid permease/ SLC12A" evidence="6">
    <location>
        <begin position="22"/>
        <end position="456"/>
    </location>
</feature>
<keyword evidence="8" id="KW-1185">Reference proteome</keyword>
<keyword evidence="2 5" id="KW-0812">Transmembrane</keyword>
<proteinExistence type="predicted"/>
<reference evidence="7" key="1">
    <citation type="journal article" date="2014" name="Int. J. Syst. Evol. Microbiol.">
        <title>Complete genome sequence of Corynebacterium casei LMG S-19264T (=DSM 44701T), isolated from a smear-ripened cheese.</title>
        <authorList>
            <consortium name="US DOE Joint Genome Institute (JGI-PGF)"/>
            <person name="Walter F."/>
            <person name="Albersmeier A."/>
            <person name="Kalinowski J."/>
            <person name="Ruckert C."/>
        </authorList>
    </citation>
    <scope>NUCLEOTIDE SEQUENCE</scope>
    <source>
        <strain evidence="7">JCM 13583</strain>
    </source>
</reference>
<evidence type="ECO:0000313" key="8">
    <source>
        <dbReference type="Proteomes" id="UP000632195"/>
    </source>
</evidence>
<feature type="transmembrane region" description="Helical" evidence="5">
    <location>
        <begin position="22"/>
        <end position="45"/>
    </location>
</feature>
<sequence length="470" mass="50050">MTDTNHRTGSGLKRDALSIREVIFQGVAASAPAGAAVATMTGAAAFALGSLPLTAVLALVIVGLNAYIINRLSTHVAGAGGYYEYVKLGFGKHVSAYTGWSYQFYQVTSLAFIGLSISVFVPALLSNVFNINLSGYLWLPLLAGTIAFGYIVSVLGVKGSLRYASVMASMEIAVVIFIGLWLIISRPGINTVSVFSPSHAAGGLSGVLLGVLFMYTAFSGFGTSTPLGEETRDARRTIARGIVLTIIILGVFFVFAAYAFTVAWGINDMASYANALVPGISLAYSRIGIWAAILITVFYINSILTDQVTFTNSSSRVLYAMTRDGFFPEQVSRVHSRYQTPHVAAGVMAIASFLIAAISTVLMGGFNAFLFTGVAGTLGSILVHIMANASLPKILRDREKRIGYVNMAVTAVAIGFLAFIFYGSFISISIPVLVAAYSFVAWMVAGLIYIELRTRQSRTRAPLETAAGKR</sequence>
<evidence type="ECO:0000256" key="4">
    <source>
        <dbReference type="ARBA" id="ARBA00023136"/>
    </source>
</evidence>
<reference evidence="7" key="2">
    <citation type="submission" date="2022-09" db="EMBL/GenBank/DDBJ databases">
        <authorList>
            <person name="Sun Q."/>
            <person name="Ohkuma M."/>
        </authorList>
    </citation>
    <scope>NUCLEOTIDE SEQUENCE</scope>
    <source>
        <strain evidence="7">JCM 13583</strain>
    </source>
</reference>
<dbReference type="PANTHER" id="PTHR42770:SF11">
    <property type="entry name" value="INNER MEMBRANE TRANSPORT PROTEIN YBAT"/>
    <property type="match status" value="1"/>
</dbReference>
<comment type="subcellular location">
    <subcellularLocation>
        <location evidence="1">Membrane</location>
        <topology evidence="1">Multi-pass membrane protein</topology>
    </subcellularLocation>
</comment>
<dbReference type="Proteomes" id="UP000632195">
    <property type="component" value="Unassembled WGS sequence"/>
</dbReference>
<evidence type="ECO:0000256" key="1">
    <source>
        <dbReference type="ARBA" id="ARBA00004141"/>
    </source>
</evidence>
<keyword evidence="3 5" id="KW-1133">Transmembrane helix</keyword>
<feature type="transmembrane region" description="Helical" evidence="5">
    <location>
        <begin position="343"/>
        <end position="362"/>
    </location>
</feature>
<name>A0AA37BRV7_9ARCH</name>
<comment type="caution">
    <text evidence="7">The sequence shown here is derived from an EMBL/GenBank/DDBJ whole genome shotgun (WGS) entry which is preliminary data.</text>
</comment>
<gene>
    <name evidence="7" type="ORF">GCM10007108_11500</name>
</gene>
<dbReference type="RefSeq" id="WP_188681057.1">
    <property type="nucleotide sequence ID" value="NZ_BMNY01000001.1"/>
</dbReference>
<dbReference type="EMBL" id="BMNY01000001">
    <property type="protein sequence ID" value="GGM75270.1"/>
    <property type="molecule type" value="Genomic_DNA"/>
</dbReference>
<dbReference type="Pfam" id="PF00324">
    <property type="entry name" value="AA_permease"/>
    <property type="match status" value="1"/>
</dbReference>
<feature type="transmembrane region" description="Helical" evidence="5">
    <location>
        <begin position="242"/>
        <end position="267"/>
    </location>
</feature>
<dbReference type="AlphaFoldDB" id="A0AA37BRV7"/>
<evidence type="ECO:0000256" key="2">
    <source>
        <dbReference type="ARBA" id="ARBA00022692"/>
    </source>
</evidence>
<feature type="transmembrane region" description="Helical" evidence="5">
    <location>
        <begin position="51"/>
        <end position="69"/>
    </location>
</feature>
<feature type="transmembrane region" description="Helical" evidence="5">
    <location>
        <begin position="104"/>
        <end position="125"/>
    </location>
</feature>
<dbReference type="PANTHER" id="PTHR42770">
    <property type="entry name" value="AMINO ACID TRANSPORTER-RELATED"/>
    <property type="match status" value="1"/>
</dbReference>
<feature type="transmembrane region" description="Helical" evidence="5">
    <location>
        <begin position="368"/>
        <end position="391"/>
    </location>
</feature>
<evidence type="ECO:0000313" key="7">
    <source>
        <dbReference type="EMBL" id="GGM75270.1"/>
    </source>
</evidence>